<dbReference type="Pfam" id="PF02602">
    <property type="entry name" value="HEM4"/>
    <property type="match status" value="1"/>
</dbReference>
<organism evidence="11 12">
    <name type="scientific">Rubrivivax gelatinosus</name>
    <name type="common">Rhodocyclus gelatinosus</name>
    <name type="synonym">Rhodopseudomonas gelatinosa</name>
    <dbReference type="NCBI Taxonomy" id="28068"/>
    <lineage>
        <taxon>Bacteria</taxon>
        <taxon>Pseudomonadati</taxon>
        <taxon>Pseudomonadota</taxon>
        <taxon>Betaproteobacteria</taxon>
        <taxon>Burkholderiales</taxon>
        <taxon>Sphaerotilaceae</taxon>
        <taxon>Rubrivivax</taxon>
    </lineage>
</organism>
<evidence type="ECO:0000256" key="1">
    <source>
        <dbReference type="ARBA" id="ARBA00004772"/>
    </source>
</evidence>
<feature type="domain" description="Tetrapyrrole biosynthesis uroporphyrinogen III synthase" evidence="10">
    <location>
        <begin position="14"/>
        <end position="231"/>
    </location>
</feature>
<comment type="function">
    <text evidence="6 9">Catalyzes cyclization of the linear tetrapyrrole, hydroxymethylbilane, to the macrocyclic uroporphyrinogen III.</text>
</comment>
<comment type="catalytic activity">
    <reaction evidence="8 9">
        <text>hydroxymethylbilane = uroporphyrinogen III + H2O</text>
        <dbReference type="Rhea" id="RHEA:18965"/>
        <dbReference type="ChEBI" id="CHEBI:15377"/>
        <dbReference type="ChEBI" id="CHEBI:57308"/>
        <dbReference type="ChEBI" id="CHEBI:57845"/>
        <dbReference type="EC" id="4.2.1.75"/>
    </reaction>
</comment>
<sequence length="257" mass="27194">MRVIVTRPADQAAAWVARLQELGVDAAALPLIGIAPADDPAPLAAAWHSLAQYALVMFVSPNAVAQFFARRPAGCEWPEQTLAGSVGPGSSRALREAGVGAQLVEPAADAASFDSESLWLQLQHRDWAGRRVLVVRGEDGREWLAQTLRGRGATVEFVAAYRRLPPRPDAAGQALLDAAQARPAAHLWHFSSSEAVGHLRALAPAADWSQAGAVASHPRIAAAARAAGFGCVDELPPSPEAVAEWMRHRPPIQSASL</sequence>
<comment type="pathway">
    <text evidence="1 9">Porphyrin-containing compound metabolism; protoporphyrin-IX biosynthesis; coproporphyrinogen-III from 5-aminolevulinate: step 3/4.</text>
</comment>
<evidence type="ECO:0000256" key="6">
    <source>
        <dbReference type="ARBA" id="ARBA00037589"/>
    </source>
</evidence>
<evidence type="ECO:0000256" key="9">
    <source>
        <dbReference type="RuleBase" id="RU366031"/>
    </source>
</evidence>
<reference evidence="11" key="2">
    <citation type="journal article" date="2020" name="Microorganisms">
        <title>Osmotic Adaptation and Compatible Solute Biosynthesis of Phototrophic Bacteria as Revealed from Genome Analyses.</title>
        <authorList>
            <person name="Imhoff J.F."/>
            <person name="Rahn T."/>
            <person name="Kunzel S."/>
            <person name="Keller A."/>
            <person name="Neulinger S.C."/>
        </authorList>
    </citation>
    <scope>NUCLEOTIDE SEQUENCE</scope>
    <source>
        <strain evidence="11">IM 151</strain>
    </source>
</reference>
<dbReference type="InterPro" id="IPR003754">
    <property type="entry name" value="4pyrrol_synth_uPrphyn_synth"/>
</dbReference>
<evidence type="ECO:0000256" key="5">
    <source>
        <dbReference type="ARBA" id="ARBA00023244"/>
    </source>
</evidence>
<comment type="similarity">
    <text evidence="2 9">Belongs to the uroporphyrinogen-III synthase family.</text>
</comment>
<evidence type="ECO:0000256" key="8">
    <source>
        <dbReference type="ARBA" id="ARBA00048617"/>
    </source>
</evidence>
<gene>
    <name evidence="11" type="ORF">CKO43_21860</name>
</gene>
<dbReference type="InterPro" id="IPR039793">
    <property type="entry name" value="UROS/Hem4"/>
</dbReference>
<dbReference type="EC" id="4.2.1.75" evidence="3 9"/>
<dbReference type="PANTHER" id="PTHR38042:SF1">
    <property type="entry name" value="UROPORPHYRINOGEN-III SYNTHASE, CHLOROPLASTIC"/>
    <property type="match status" value="1"/>
</dbReference>
<evidence type="ECO:0000256" key="4">
    <source>
        <dbReference type="ARBA" id="ARBA00023239"/>
    </source>
</evidence>
<dbReference type="InterPro" id="IPR036108">
    <property type="entry name" value="4pyrrol_syn_uPrphyn_synt_sf"/>
</dbReference>
<evidence type="ECO:0000259" key="10">
    <source>
        <dbReference type="Pfam" id="PF02602"/>
    </source>
</evidence>
<dbReference type="EMBL" id="NRRU01000118">
    <property type="protein sequence ID" value="MBK1715404.1"/>
    <property type="molecule type" value="Genomic_DNA"/>
</dbReference>
<evidence type="ECO:0000256" key="7">
    <source>
        <dbReference type="ARBA" id="ARBA00040167"/>
    </source>
</evidence>
<evidence type="ECO:0000256" key="2">
    <source>
        <dbReference type="ARBA" id="ARBA00008133"/>
    </source>
</evidence>
<evidence type="ECO:0000313" key="12">
    <source>
        <dbReference type="Proteomes" id="UP001041814"/>
    </source>
</evidence>
<reference evidence="11" key="1">
    <citation type="submission" date="2017-08" db="EMBL/GenBank/DDBJ databases">
        <authorList>
            <person name="Imhoff J.F."/>
            <person name="Rahn T."/>
            <person name="Kuenzel S."/>
            <person name="Neulinger S.C."/>
        </authorList>
    </citation>
    <scope>NUCLEOTIDE SEQUENCE</scope>
    <source>
        <strain evidence="11">IM 151</strain>
    </source>
</reference>
<keyword evidence="4 9" id="KW-0456">Lyase</keyword>
<evidence type="ECO:0000313" key="11">
    <source>
        <dbReference type="EMBL" id="MBK1715404.1"/>
    </source>
</evidence>
<protein>
    <recommendedName>
        <fullName evidence="7 9">Uroporphyrinogen-III synthase</fullName>
        <ecNumber evidence="3 9">4.2.1.75</ecNumber>
    </recommendedName>
</protein>
<keyword evidence="5 9" id="KW-0627">Porphyrin biosynthesis</keyword>
<keyword evidence="12" id="KW-1185">Reference proteome</keyword>
<dbReference type="PANTHER" id="PTHR38042">
    <property type="entry name" value="UROPORPHYRINOGEN-III SYNTHASE, CHLOROPLASTIC"/>
    <property type="match status" value="1"/>
</dbReference>
<dbReference type="Gene3D" id="3.40.50.10090">
    <property type="match status" value="2"/>
</dbReference>
<comment type="caution">
    <text evidence="11">The sequence shown here is derived from an EMBL/GenBank/DDBJ whole genome shotgun (WGS) entry which is preliminary data.</text>
</comment>
<accession>A0ABS1DZC8</accession>
<dbReference type="Proteomes" id="UP001041814">
    <property type="component" value="Unassembled WGS sequence"/>
</dbReference>
<proteinExistence type="inferred from homology"/>
<dbReference type="SUPFAM" id="SSF69618">
    <property type="entry name" value="HemD-like"/>
    <property type="match status" value="1"/>
</dbReference>
<name>A0ABS1DZC8_RUBGE</name>
<evidence type="ECO:0000256" key="3">
    <source>
        <dbReference type="ARBA" id="ARBA00013109"/>
    </source>
</evidence>
<dbReference type="CDD" id="cd06578">
    <property type="entry name" value="HemD"/>
    <property type="match status" value="1"/>
</dbReference>
<dbReference type="RefSeq" id="WP_200379990.1">
    <property type="nucleotide sequence ID" value="NZ_NRRU01000118.1"/>
</dbReference>